<evidence type="ECO:0000313" key="1">
    <source>
        <dbReference type="EMBL" id="SFE12905.1"/>
    </source>
</evidence>
<gene>
    <name evidence="1" type="ORF">SAMN02745121_03085</name>
</gene>
<proteinExistence type="predicted"/>
<dbReference type="Proteomes" id="UP000199400">
    <property type="component" value="Unassembled WGS sequence"/>
</dbReference>
<name>A0A1I1XZP5_9BACT</name>
<dbReference type="Pfam" id="PF12007">
    <property type="entry name" value="DUF3501"/>
    <property type="match status" value="1"/>
</dbReference>
<protein>
    <recommendedName>
        <fullName evidence="3">DUF3501 family protein</fullName>
    </recommendedName>
</protein>
<dbReference type="InterPro" id="IPR021890">
    <property type="entry name" value="DUF3501"/>
</dbReference>
<keyword evidence="2" id="KW-1185">Reference proteome</keyword>
<sequence>MRAVQRAEIVDYVTYNEQRAQLREAALAAKRLRRVVVADCLTFLFENHETIRYQIQEMMRVEQIVRERDILHEIATYNELLGHGGDLGVTVLIGFDDPQERDLKLSRWQALPQHLYLVGEDGRRIRATWDPRQVSERRLSSVQYLKFAVQGAAPVACGVDFAGELVGETALTADQREALRADLAERD</sequence>
<dbReference type="RefSeq" id="WP_096329737.1">
    <property type="nucleotide sequence ID" value="NZ_FOMX01000009.1"/>
</dbReference>
<accession>A0A1I1XZP5</accession>
<evidence type="ECO:0008006" key="3">
    <source>
        <dbReference type="Google" id="ProtNLM"/>
    </source>
</evidence>
<dbReference type="OrthoDB" id="9780579at2"/>
<evidence type="ECO:0000313" key="2">
    <source>
        <dbReference type="Proteomes" id="UP000199400"/>
    </source>
</evidence>
<reference evidence="2" key="1">
    <citation type="submission" date="2016-10" db="EMBL/GenBank/DDBJ databases">
        <authorList>
            <person name="Varghese N."/>
            <person name="Submissions S."/>
        </authorList>
    </citation>
    <scope>NUCLEOTIDE SEQUENCE [LARGE SCALE GENOMIC DNA]</scope>
    <source>
        <strain evidence="2">ATCC 25963</strain>
    </source>
</reference>
<organism evidence="1 2">
    <name type="scientific">Nannocystis exedens</name>
    <dbReference type="NCBI Taxonomy" id="54"/>
    <lineage>
        <taxon>Bacteria</taxon>
        <taxon>Pseudomonadati</taxon>
        <taxon>Myxococcota</taxon>
        <taxon>Polyangia</taxon>
        <taxon>Nannocystales</taxon>
        <taxon>Nannocystaceae</taxon>
        <taxon>Nannocystis</taxon>
    </lineage>
</organism>
<dbReference type="EMBL" id="FOMX01000009">
    <property type="protein sequence ID" value="SFE12905.1"/>
    <property type="molecule type" value="Genomic_DNA"/>
</dbReference>
<dbReference type="STRING" id="54.SAMN02745121_03085"/>
<dbReference type="AlphaFoldDB" id="A0A1I1XZP5"/>